<dbReference type="AlphaFoldDB" id="A0A563VW65"/>
<protein>
    <submittedName>
        <fullName evidence="1">Uncharacterized protein</fullName>
    </submittedName>
</protein>
<sequence>MTTTIYLCINIYCQRSISDRGYFILLDREFPICLTTKVRLRELIPIFAHWLDRYHIIFN</sequence>
<dbReference type="EMBL" id="CAACVJ010000288">
    <property type="protein sequence ID" value="VEP15660.1"/>
    <property type="molecule type" value="Genomic_DNA"/>
</dbReference>
<evidence type="ECO:0000313" key="1">
    <source>
        <dbReference type="EMBL" id="VEP15660.1"/>
    </source>
</evidence>
<proteinExistence type="predicted"/>
<dbReference type="Proteomes" id="UP000320055">
    <property type="component" value="Unassembled WGS sequence"/>
</dbReference>
<evidence type="ECO:0000313" key="2">
    <source>
        <dbReference type="Proteomes" id="UP000320055"/>
    </source>
</evidence>
<organism evidence="1 2">
    <name type="scientific">Hyella patelloides LEGE 07179</name>
    <dbReference type="NCBI Taxonomy" id="945734"/>
    <lineage>
        <taxon>Bacteria</taxon>
        <taxon>Bacillati</taxon>
        <taxon>Cyanobacteriota</taxon>
        <taxon>Cyanophyceae</taxon>
        <taxon>Pleurocapsales</taxon>
        <taxon>Hyellaceae</taxon>
        <taxon>Hyella</taxon>
    </lineage>
</organism>
<reference evidence="1 2" key="1">
    <citation type="submission" date="2019-01" db="EMBL/GenBank/DDBJ databases">
        <authorList>
            <person name="Brito A."/>
        </authorList>
    </citation>
    <scope>NUCLEOTIDE SEQUENCE [LARGE SCALE GENOMIC DNA]</scope>
    <source>
        <strain evidence="1">1</strain>
    </source>
</reference>
<name>A0A563VW65_9CYAN</name>
<keyword evidence="2" id="KW-1185">Reference proteome</keyword>
<gene>
    <name evidence="1" type="ORF">H1P_3580005</name>
</gene>
<accession>A0A563VW65</accession>